<reference evidence="1" key="2">
    <citation type="submission" date="2015-06" db="UniProtKB">
        <authorList>
            <consortium name="EnsemblMetazoa"/>
        </authorList>
    </citation>
    <scope>IDENTIFICATION</scope>
</reference>
<dbReference type="EMBL" id="CAQQ02378840">
    <property type="status" value="NOT_ANNOTATED_CDS"/>
    <property type="molecule type" value="Genomic_DNA"/>
</dbReference>
<evidence type="ECO:0000313" key="2">
    <source>
        <dbReference type="Proteomes" id="UP000015102"/>
    </source>
</evidence>
<dbReference type="EnsemblMetazoa" id="MESCA011068-RA">
    <property type="protein sequence ID" value="MESCA011068-PA"/>
    <property type="gene ID" value="MESCA011068"/>
</dbReference>
<dbReference type="EMBL" id="CAQQ02378841">
    <property type="status" value="NOT_ANNOTATED_CDS"/>
    <property type="molecule type" value="Genomic_DNA"/>
</dbReference>
<reference evidence="2" key="1">
    <citation type="submission" date="2013-02" db="EMBL/GenBank/DDBJ databases">
        <authorList>
            <person name="Hughes D."/>
        </authorList>
    </citation>
    <scope>NUCLEOTIDE SEQUENCE</scope>
    <source>
        <strain>Durham</strain>
        <strain evidence="2">NC isolate 2 -- Noor lab</strain>
    </source>
</reference>
<evidence type="ECO:0000313" key="1">
    <source>
        <dbReference type="EnsemblMetazoa" id="MESCA011068-PA"/>
    </source>
</evidence>
<organism evidence="1 2">
    <name type="scientific">Megaselia scalaris</name>
    <name type="common">Humpbacked fly</name>
    <name type="synonym">Phora scalaris</name>
    <dbReference type="NCBI Taxonomy" id="36166"/>
    <lineage>
        <taxon>Eukaryota</taxon>
        <taxon>Metazoa</taxon>
        <taxon>Ecdysozoa</taxon>
        <taxon>Arthropoda</taxon>
        <taxon>Hexapoda</taxon>
        <taxon>Insecta</taxon>
        <taxon>Pterygota</taxon>
        <taxon>Neoptera</taxon>
        <taxon>Endopterygota</taxon>
        <taxon>Diptera</taxon>
        <taxon>Brachycera</taxon>
        <taxon>Muscomorpha</taxon>
        <taxon>Platypezoidea</taxon>
        <taxon>Phoridae</taxon>
        <taxon>Megaseliini</taxon>
        <taxon>Megaselia</taxon>
    </lineage>
</organism>
<name>T1H466_MEGSC</name>
<sequence>MVCPSQALRTDHVNYTWVAVTTVDIGQKVSEDKVAIIYVYAIILVYNSLVEKICSVNARVVSS</sequence>
<dbReference type="Proteomes" id="UP000015102">
    <property type="component" value="Unassembled WGS sequence"/>
</dbReference>
<protein>
    <submittedName>
        <fullName evidence="1">Uncharacterized protein</fullName>
    </submittedName>
</protein>
<dbReference type="HOGENOM" id="CLU_2888305_0_0_1"/>
<accession>T1H466</accession>
<proteinExistence type="predicted"/>
<keyword evidence="2" id="KW-1185">Reference proteome</keyword>
<dbReference type="AlphaFoldDB" id="T1H466"/>